<organism evidence="2 3">
    <name type="scientific">Stereocaulon virgatum</name>
    <dbReference type="NCBI Taxonomy" id="373712"/>
    <lineage>
        <taxon>Eukaryota</taxon>
        <taxon>Fungi</taxon>
        <taxon>Dikarya</taxon>
        <taxon>Ascomycota</taxon>
        <taxon>Pezizomycotina</taxon>
        <taxon>Lecanoromycetes</taxon>
        <taxon>OSLEUM clade</taxon>
        <taxon>Lecanoromycetidae</taxon>
        <taxon>Lecanorales</taxon>
        <taxon>Lecanorineae</taxon>
        <taxon>Stereocaulaceae</taxon>
        <taxon>Stereocaulon</taxon>
    </lineage>
</organism>
<proteinExistence type="predicted"/>
<evidence type="ECO:0000256" key="1">
    <source>
        <dbReference type="SAM" id="Phobius"/>
    </source>
</evidence>
<feature type="transmembrane region" description="Helical" evidence="1">
    <location>
        <begin position="38"/>
        <end position="59"/>
    </location>
</feature>
<protein>
    <submittedName>
        <fullName evidence="2">Uncharacterized protein</fullName>
    </submittedName>
</protein>
<comment type="caution">
    <text evidence="2">The sequence shown here is derived from an EMBL/GenBank/DDBJ whole genome shotgun (WGS) entry which is preliminary data.</text>
</comment>
<dbReference type="Proteomes" id="UP001590950">
    <property type="component" value="Unassembled WGS sequence"/>
</dbReference>
<keyword evidence="1" id="KW-0472">Membrane</keyword>
<evidence type="ECO:0000313" key="3">
    <source>
        <dbReference type="Proteomes" id="UP001590950"/>
    </source>
</evidence>
<keyword evidence="1" id="KW-1133">Transmembrane helix</keyword>
<sequence length="124" mass="13737">MHMDLSANLSSDSYFGLMADAGTLSHTRKLIQSHRSTIYHVCFLVLLVGISSHLINNILLPSSSLLPITMPSTSPSCHLCIFLIHTISPFRSHAGSRTVPAKWTITKDHLNRRFHPTGKASARF</sequence>
<dbReference type="EMBL" id="JBEFKJ010000009">
    <property type="protein sequence ID" value="KAL2044521.1"/>
    <property type="molecule type" value="Genomic_DNA"/>
</dbReference>
<accession>A0ABR4AI70</accession>
<name>A0ABR4AI70_9LECA</name>
<keyword evidence="1" id="KW-0812">Transmembrane</keyword>
<keyword evidence="3" id="KW-1185">Reference proteome</keyword>
<evidence type="ECO:0000313" key="2">
    <source>
        <dbReference type="EMBL" id="KAL2044521.1"/>
    </source>
</evidence>
<gene>
    <name evidence="2" type="ORF">N7G274_003226</name>
</gene>
<reference evidence="2 3" key="1">
    <citation type="submission" date="2024-09" db="EMBL/GenBank/DDBJ databases">
        <title>Rethinking Asexuality: The Enigmatic Case of Functional Sexual Genes in Lepraria (Stereocaulaceae).</title>
        <authorList>
            <person name="Doellman M."/>
            <person name="Sun Y."/>
            <person name="Barcenas-Pena A."/>
            <person name="Lumbsch H.T."/>
            <person name="Grewe F."/>
        </authorList>
    </citation>
    <scope>NUCLEOTIDE SEQUENCE [LARGE SCALE GENOMIC DNA]</scope>
    <source>
        <strain evidence="2 3">Mercado 3170</strain>
    </source>
</reference>